<evidence type="ECO:0000313" key="12">
    <source>
        <dbReference type="EMBL" id="VDK84108.1"/>
    </source>
</evidence>
<proteinExistence type="inferred from homology"/>
<dbReference type="GO" id="GO:0005743">
    <property type="term" value="C:mitochondrial inner membrane"/>
    <property type="evidence" value="ECO:0007669"/>
    <property type="project" value="UniProtKB-SubCell"/>
</dbReference>
<dbReference type="GO" id="GO:0005829">
    <property type="term" value="C:cytosol"/>
    <property type="evidence" value="ECO:0007669"/>
    <property type="project" value="TreeGrafter"/>
</dbReference>
<dbReference type="Gene3D" id="1.10.287.20">
    <property type="entry name" value="Ubiquinol-cytochrome C reductase hinge domain"/>
    <property type="match status" value="1"/>
</dbReference>
<dbReference type="InterPro" id="IPR019172">
    <property type="entry name" value="Osteopetrosis-assoc_TM_1"/>
</dbReference>
<keyword evidence="10" id="KW-0732">Signal</keyword>
<evidence type="ECO:0000256" key="1">
    <source>
        <dbReference type="ARBA" id="ARBA00004273"/>
    </source>
</evidence>
<dbReference type="PANTHER" id="PTHR15644:SF2">
    <property type="entry name" value="OSTEOPETROSIS-ASSOCIATED TRANSMEMBRANE PROTEIN 1"/>
    <property type="match status" value="1"/>
</dbReference>
<evidence type="ECO:0000256" key="4">
    <source>
        <dbReference type="ARBA" id="ARBA00022660"/>
    </source>
</evidence>
<evidence type="ECO:0000256" key="2">
    <source>
        <dbReference type="ARBA" id="ARBA00006498"/>
    </source>
</evidence>
<feature type="domain" description="Ubiquinol-cytochrome C reductase hinge" evidence="11">
    <location>
        <begin position="305"/>
        <end position="366"/>
    </location>
</feature>
<accession>A0A3P6UWZ8</accession>
<comment type="similarity">
    <text evidence="2">Belongs to the UQCRH/QCR6 family.</text>
</comment>
<keyword evidence="9" id="KW-0812">Transmembrane</keyword>
<keyword evidence="5" id="KW-0999">Mitochondrion inner membrane</keyword>
<gene>
    <name evidence="12" type="ORF">NLS_LOCUS6508</name>
</gene>
<dbReference type="SUPFAM" id="SSF81531">
    <property type="entry name" value="Non-heme 11 kDa protein of cytochrome bc1 complex (Ubiquinol-cytochrome c reductase)"/>
    <property type="match status" value="1"/>
</dbReference>
<evidence type="ECO:0000256" key="3">
    <source>
        <dbReference type="ARBA" id="ARBA00022448"/>
    </source>
</evidence>
<keyword evidence="6" id="KW-0249">Electron transport</keyword>
<keyword evidence="7" id="KW-0496">Mitochondrion</keyword>
<evidence type="ECO:0000256" key="10">
    <source>
        <dbReference type="SAM" id="SignalP"/>
    </source>
</evidence>
<keyword evidence="13" id="KW-1185">Reference proteome</keyword>
<dbReference type="OrthoDB" id="8021850at2759"/>
<dbReference type="PANTHER" id="PTHR15644">
    <property type="entry name" value="OSTEOPETROSIS ASSOCIATED TRANSMEMBRANE PROTEIN 1"/>
    <property type="match status" value="1"/>
</dbReference>
<evidence type="ECO:0000256" key="8">
    <source>
        <dbReference type="ARBA" id="ARBA00023136"/>
    </source>
</evidence>
<organism evidence="12 13">
    <name type="scientific">Litomosoides sigmodontis</name>
    <name type="common">Filarial nematode worm</name>
    <dbReference type="NCBI Taxonomy" id="42156"/>
    <lineage>
        <taxon>Eukaryota</taxon>
        <taxon>Metazoa</taxon>
        <taxon>Ecdysozoa</taxon>
        <taxon>Nematoda</taxon>
        <taxon>Chromadorea</taxon>
        <taxon>Rhabditida</taxon>
        <taxon>Spirurina</taxon>
        <taxon>Spiruromorpha</taxon>
        <taxon>Filarioidea</taxon>
        <taxon>Onchocercidae</taxon>
        <taxon>Litomosoides</taxon>
    </lineage>
</organism>
<feature type="chain" id="PRO_5018304632" description="Ubiquinol-cytochrome C reductase hinge domain-containing protein" evidence="10">
    <location>
        <begin position="20"/>
        <end position="366"/>
    </location>
</feature>
<evidence type="ECO:0000313" key="13">
    <source>
        <dbReference type="Proteomes" id="UP000277928"/>
    </source>
</evidence>
<keyword evidence="3" id="KW-0813">Transport</keyword>
<evidence type="ECO:0000256" key="6">
    <source>
        <dbReference type="ARBA" id="ARBA00022982"/>
    </source>
</evidence>
<evidence type="ECO:0000259" key="11">
    <source>
        <dbReference type="Pfam" id="PF02320"/>
    </source>
</evidence>
<evidence type="ECO:0000256" key="9">
    <source>
        <dbReference type="SAM" id="Phobius"/>
    </source>
</evidence>
<feature type="signal peptide" evidence="10">
    <location>
        <begin position="1"/>
        <end position="19"/>
    </location>
</feature>
<keyword evidence="8 9" id="KW-0472">Membrane</keyword>
<feature type="transmembrane region" description="Helical" evidence="9">
    <location>
        <begin position="202"/>
        <end position="222"/>
    </location>
</feature>
<dbReference type="Pfam" id="PF09777">
    <property type="entry name" value="OSTMP1"/>
    <property type="match status" value="2"/>
</dbReference>
<protein>
    <recommendedName>
        <fullName evidence="11">Ubiquinol-cytochrome C reductase hinge domain-containing protein</fullName>
    </recommendedName>
</protein>
<evidence type="ECO:0000256" key="7">
    <source>
        <dbReference type="ARBA" id="ARBA00023128"/>
    </source>
</evidence>
<dbReference type="EMBL" id="UYRX01000579">
    <property type="protein sequence ID" value="VDK84108.1"/>
    <property type="molecule type" value="Genomic_DNA"/>
</dbReference>
<keyword evidence="4" id="KW-0679">Respiratory chain</keyword>
<dbReference type="InterPro" id="IPR023184">
    <property type="entry name" value="Ubol_cytC_Rdtase_hinge_dom"/>
</dbReference>
<evidence type="ECO:0000256" key="5">
    <source>
        <dbReference type="ARBA" id="ARBA00022792"/>
    </source>
</evidence>
<dbReference type="InterPro" id="IPR036811">
    <property type="entry name" value="Ubol_cytC_Rdtase_hinge_dom_sf"/>
</dbReference>
<dbReference type="Pfam" id="PF02320">
    <property type="entry name" value="UCR_hinge"/>
    <property type="match status" value="1"/>
</dbReference>
<dbReference type="Proteomes" id="UP000277928">
    <property type="component" value="Unassembled WGS sequence"/>
</dbReference>
<sequence>MNGLVVLYVITWFCLYVIGSNDQNDASNNPWDLNDSCQPYIEDFAEASSKMIRCAAVYSSPPKVCIYCAEEYIAFKQIEYKLHELISHLKLFLYISACMNISWHFETNSTEYTYYNDTIKFENKLYAWRHCVSNFSREANEAVICNKCLSSFNELFQFYWYIYTTPNVDFCLDVETTMNDTMNLWHNVWHCPDDRVEELRDWTLLGYSLAFLMIITILFYAGSYTQSSEIQRHLVQYSRLDAPRGLRSRLLSSSTLEMISSSSSGNTEHITNNRIHCRPVNIVIMGDNKEAETHPSAAEEEEVVDPLTKFREECVVETGKWKKLLDECTERVNSKIKTKESCHYEMVDYIQALDHCAMPKVFATLK</sequence>
<comment type="subcellular location">
    <subcellularLocation>
        <location evidence="1">Mitochondrion inner membrane</location>
    </subcellularLocation>
</comment>
<dbReference type="STRING" id="42156.A0A3P6UWZ8"/>
<dbReference type="AlphaFoldDB" id="A0A3P6UWZ8"/>
<dbReference type="OMA" id="WYIYTTP"/>
<reference evidence="12 13" key="1">
    <citation type="submission" date="2018-08" db="EMBL/GenBank/DDBJ databases">
        <authorList>
            <person name="Laetsch R D."/>
            <person name="Stevens L."/>
            <person name="Kumar S."/>
            <person name="Blaxter L. M."/>
        </authorList>
    </citation>
    <scope>NUCLEOTIDE SEQUENCE [LARGE SCALE GENOMIC DNA]</scope>
</reference>
<name>A0A3P6UWZ8_LITSI</name>
<keyword evidence="9" id="KW-1133">Transmembrane helix</keyword>